<evidence type="ECO:0000313" key="4">
    <source>
        <dbReference type="EMBL" id="QGT99857.1"/>
    </source>
</evidence>
<reference evidence="5" key="1">
    <citation type="journal article" date="2019" name="Microbiology">
        <title>Complete Genome Sequence of an Uncultured Bacterium of the Candidate Phylum Bipolaricaulota.</title>
        <authorList>
            <person name="Kadnikov V.V."/>
            <person name="Mardanov A.V."/>
            <person name="Beletsky A.V."/>
            <person name="Frank Y.A."/>
            <person name="Karnachuk O.V."/>
            <person name="Ravin N.V."/>
        </authorList>
    </citation>
    <scope>NUCLEOTIDE SEQUENCE [LARGE SCALE GENOMIC DNA]</scope>
</reference>
<dbReference type="PANTHER" id="PTHR30483">
    <property type="entry name" value="LEUCINE-SPECIFIC-BINDING PROTEIN"/>
    <property type="match status" value="1"/>
</dbReference>
<dbReference type="InterPro" id="IPR028081">
    <property type="entry name" value="Leu-bd"/>
</dbReference>
<evidence type="ECO:0000256" key="2">
    <source>
        <dbReference type="ARBA" id="ARBA00022729"/>
    </source>
</evidence>
<dbReference type="OrthoDB" id="9783240at2"/>
<evidence type="ECO:0000313" key="5">
    <source>
        <dbReference type="Proteomes" id="UP000426444"/>
    </source>
</evidence>
<dbReference type="PANTHER" id="PTHR30483:SF6">
    <property type="entry name" value="PERIPLASMIC BINDING PROTEIN OF ABC TRANSPORTER FOR NATURAL AMINO ACIDS"/>
    <property type="match status" value="1"/>
</dbReference>
<keyword evidence="2" id="KW-0732">Signal</keyword>
<accession>A0A6I6DFK5</accession>
<feature type="domain" description="Leucine-binding protein" evidence="3">
    <location>
        <begin position="50"/>
        <end position="356"/>
    </location>
</feature>
<evidence type="ECO:0000256" key="1">
    <source>
        <dbReference type="ARBA" id="ARBA00010062"/>
    </source>
</evidence>
<dbReference type="CDD" id="cd06344">
    <property type="entry name" value="PBP1_ABC_HAAT-like"/>
    <property type="match status" value="1"/>
</dbReference>
<sequence>MERFKCLLILCFIFMFWTTGCFNVDLAEQRERDAGRGNTILIGVPLPMEFAKENTKFINGLRLALNEINEEGINGKKIELDIRDDKGNFKEAVDIAQEFSENTNMLAVIGHWFSDICIPVSSIYEDAGMLTIVPTVSNPELTRHGYNYIFLNIASDNSIADSMAEFAQDSGYQRVVIYYEDSTYGRNFANTIENISHKHDIKVVDRRSGLTTSGQFKRAHDKWNALEYDAVLVALNMPEGADFIRQLRNINDEVGIITGDALDVGNFIEVLGGDAEGVVITTGYNPYHDTPELQKFTEKYKSEYNENPDLWAIQGYESLMLIAHALENTNSYSPDVLADYLRNMDPVQTTLGEVHFNEFSEITGRNNYQKVVVDGEFIYLE</sequence>
<evidence type="ECO:0000259" key="3">
    <source>
        <dbReference type="Pfam" id="PF13458"/>
    </source>
</evidence>
<dbReference type="SUPFAM" id="SSF53822">
    <property type="entry name" value="Periplasmic binding protein-like I"/>
    <property type="match status" value="1"/>
</dbReference>
<dbReference type="AlphaFoldDB" id="A0A6I6DFK5"/>
<dbReference type="Proteomes" id="UP000426444">
    <property type="component" value="Chromosome"/>
</dbReference>
<keyword evidence="5" id="KW-1185">Reference proteome</keyword>
<dbReference type="InterPro" id="IPR051010">
    <property type="entry name" value="BCAA_transport"/>
</dbReference>
<dbReference type="InterPro" id="IPR028082">
    <property type="entry name" value="Peripla_BP_I"/>
</dbReference>
<comment type="similarity">
    <text evidence="1">Belongs to the leucine-binding protein family.</text>
</comment>
<organism evidence="4 5">
    <name type="scientific">Candidatus Syntrophocurvum alkaliphilum</name>
    <dbReference type="NCBI Taxonomy" id="2293317"/>
    <lineage>
        <taxon>Bacteria</taxon>
        <taxon>Bacillati</taxon>
        <taxon>Bacillota</taxon>
        <taxon>Clostridia</taxon>
        <taxon>Eubacteriales</taxon>
        <taxon>Syntrophomonadaceae</taxon>
        <taxon>Candidatus Syntrophocurvum</taxon>
    </lineage>
</organism>
<dbReference type="RefSeq" id="WP_156203707.1">
    <property type="nucleotide sequence ID" value="NZ_CP046457.1"/>
</dbReference>
<dbReference type="Gene3D" id="3.40.50.2300">
    <property type="match status" value="2"/>
</dbReference>
<proteinExistence type="inferred from homology"/>
<name>A0A6I6DFK5_9FIRM</name>
<dbReference type="PROSITE" id="PS51257">
    <property type="entry name" value="PROKAR_LIPOPROTEIN"/>
    <property type="match status" value="1"/>
</dbReference>
<dbReference type="EMBL" id="CP046457">
    <property type="protein sequence ID" value="QGT99857.1"/>
    <property type="molecule type" value="Genomic_DNA"/>
</dbReference>
<protein>
    <recommendedName>
        <fullName evidence="3">Leucine-binding protein domain-containing protein</fullName>
    </recommendedName>
</protein>
<gene>
    <name evidence="4" type="ORF">SYNTR_1264</name>
</gene>
<dbReference type="KEGG" id="salq:SYNTR_1264"/>
<dbReference type="Pfam" id="PF13458">
    <property type="entry name" value="Peripla_BP_6"/>
    <property type="match status" value="1"/>
</dbReference>